<dbReference type="NCBIfam" id="TIGR01564">
    <property type="entry name" value="S_layer_MJ"/>
    <property type="match status" value="1"/>
</dbReference>
<organism evidence="3 4">
    <name type="scientific">Methanococcus voltae PS</name>
    <dbReference type="NCBI Taxonomy" id="523842"/>
    <lineage>
        <taxon>Archaea</taxon>
        <taxon>Methanobacteriati</taxon>
        <taxon>Methanobacteriota</taxon>
        <taxon>Methanomada group</taxon>
        <taxon>Methanococci</taxon>
        <taxon>Methanococcales</taxon>
        <taxon>Methanococcaceae</taxon>
        <taxon>Methanococcus</taxon>
    </lineage>
</organism>
<proteinExistence type="predicted"/>
<protein>
    <submittedName>
        <fullName evidence="3">S-layer protein (TIGR01564 family)</fullName>
    </submittedName>
</protein>
<keyword evidence="4" id="KW-1185">Reference proteome</keyword>
<gene>
    <name evidence="3" type="ORF">M2325_001124</name>
</gene>
<feature type="domain" description="S-layer protein outer" evidence="2">
    <location>
        <begin position="35"/>
        <end position="581"/>
    </location>
</feature>
<dbReference type="Pfam" id="PF05123">
    <property type="entry name" value="S_layer_N"/>
    <property type="match status" value="1"/>
</dbReference>
<comment type="caution">
    <text evidence="3">The sequence shown here is derived from an EMBL/GenBank/DDBJ whole genome shotgun (WGS) entry which is preliminary data.</text>
</comment>
<name>A0ABT2EWW1_METVO</name>
<dbReference type="InterPro" id="IPR022651">
    <property type="entry name" value="S_layer_C"/>
</dbReference>
<evidence type="ECO:0000313" key="4">
    <source>
        <dbReference type="Proteomes" id="UP001140258"/>
    </source>
</evidence>
<feature type="domain" description="S-layer protein central" evidence="1">
    <location>
        <begin position="120"/>
        <end position="490"/>
    </location>
</feature>
<dbReference type="InterPro" id="IPR006454">
    <property type="entry name" value="S_layer_MJ"/>
</dbReference>
<dbReference type="Proteomes" id="UP001140258">
    <property type="component" value="Unassembled WGS sequence"/>
</dbReference>
<dbReference type="InterPro" id="IPR022650">
    <property type="entry name" value="S_layer_central"/>
</dbReference>
<accession>A0ABT2EWW1</accession>
<evidence type="ECO:0000313" key="3">
    <source>
        <dbReference type="EMBL" id="MCS3922439.1"/>
    </source>
</evidence>
<dbReference type="Pfam" id="PF05124">
    <property type="entry name" value="S_layer_C"/>
    <property type="match status" value="1"/>
</dbReference>
<sequence length="581" mass="61210">MAMSLKKIGAIAAGSAMVASALATGVFAVEKIGDVEGFKVIDNGEPTADIVVGSTAAAADVVSAANVAAKVGSMMFKEGEAASGSAKLTVKASAESDDANLKSLLTNGTNDFTELDAGKEAFVVAAADSDYSDALINATTGFANIADNVLYDQAKLAAAVSLGDLSTLSVVKDIDPSDWYADKNKAADVATKDYYDQDGDAVEMLMATVASNDDGKSLTVDEDGVLYASIAYDDDNEDFQRATQVLKEGNRLPFLGEEYALVKLDTDDDIVYLGKEVFDGVLKEGDTYNIGDGYELKVVAILKSGDEYKISLQLMKDGKVVAEKFDKVSATSALKMIYTPGNIGIVVNEAWENVGQDYGYGSTLITKDVIALELGEEYIPDWEVVTIEKDTTTDNTKDSKMTLSDDKITKDNTYGIGLQYVGDEEDNFKSGKAIKIAKYAELELDDEDKEDTKLNLFFSMDETKEATLAAGQKVTVLNSDITLSEVMADAKAPVAFKAPLAVLDTEVSLDAANKKLILVGGPVANALTKELADAGKIEMTVESPATLAVVAGAANGNDVLVVAGGDRAATAEAANALIEML</sequence>
<evidence type="ECO:0000259" key="1">
    <source>
        <dbReference type="Pfam" id="PF05123"/>
    </source>
</evidence>
<dbReference type="EMBL" id="JANUCQ010000002">
    <property type="protein sequence ID" value="MCS3922439.1"/>
    <property type="molecule type" value="Genomic_DNA"/>
</dbReference>
<reference evidence="3" key="1">
    <citation type="submission" date="2022-08" db="EMBL/GenBank/DDBJ databases">
        <title>Genomic Encyclopedia of Type Strains, Phase V (KMG-V): Genome sequencing to study the core and pangenomes of soil and plant-associated prokaryotes.</title>
        <authorList>
            <person name="Whitman W."/>
        </authorList>
    </citation>
    <scope>NUCLEOTIDE SEQUENCE</scope>
    <source>
        <strain evidence="3">PS</strain>
    </source>
</reference>
<evidence type="ECO:0000259" key="2">
    <source>
        <dbReference type="Pfam" id="PF05124"/>
    </source>
</evidence>
<dbReference type="Gene3D" id="2.60.98.40">
    <property type="match status" value="1"/>
</dbReference>
<dbReference type="RefSeq" id="WP_259051870.1">
    <property type="nucleotide sequence ID" value="NZ_JANUCQ010000002.1"/>
</dbReference>